<dbReference type="KEGG" id="brs:S23_30970"/>
<evidence type="ECO:0000313" key="2">
    <source>
        <dbReference type="EMBL" id="BAL76303.1"/>
    </source>
</evidence>
<keyword evidence="1" id="KW-0472">Membrane</keyword>
<dbReference type="Proteomes" id="UP000007886">
    <property type="component" value="Chromosome"/>
</dbReference>
<accession>A0AAI8MA47</accession>
<dbReference type="EMBL" id="AP012279">
    <property type="protein sequence ID" value="BAL76303.1"/>
    <property type="molecule type" value="Genomic_DNA"/>
</dbReference>
<sequence length="167" mass="17958">MIVTSGSDRAPMLESHRMPSGNRIWKAVVAGLCGSIAHSLLMYFKSWAGVLPSFQPYESFQTTLGHMTGTAIHPVVPWLLSFLNGSTFVSLAFGHLYRWLPGSTGAIKGMTYGVLGWATMGLVFFPMIGLGFFAVQAELGISPALFSLAMLLTYSVVLGMVYGALNS</sequence>
<reference evidence="2 3" key="1">
    <citation type="journal article" date="2012" name="Microbes Environ.">
        <title>Complete genome sequence of Bradyrhizobium sp. S23321: insights into symbiosis evolution in soil oligotrophs.</title>
        <authorList>
            <person name="Okubo T."/>
            <person name="Tsukui T."/>
            <person name="Maita H."/>
            <person name="Okamoto S."/>
            <person name="Oshima K."/>
            <person name="Fujisawa T."/>
            <person name="Saito A."/>
            <person name="Futamata H."/>
            <person name="Hattori R."/>
            <person name="Shimomura Y."/>
            <person name="Haruta S."/>
            <person name="Morimoto S."/>
            <person name="Wang Y."/>
            <person name="Sakai Y."/>
            <person name="Hattori M."/>
            <person name="Aizawa S."/>
            <person name="Nagashima K.V.P."/>
            <person name="Masuda S."/>
            <person name="Hattori T."/>
            <person name="Yamashita A."/>
            <person name="Bao Z."/>
            <person name="Hayatsu M."/>
            <person name="Kajiya-Kanegae H."/>
            <person name="Yoshinaga I."/>
            <person name="Sakamoto K."/>
            <person name="Toyota K."/>
            <person name="Nakao M."/>
            <person name="Kohara M."/>
            <person name="Anda M."/>
            <person name="Niwa R."/>
            <person name="Jung-Hwan P."/>
            <person name="Sameshima-Saito R."/>
            <person name="Tokuda S."/>
            <person name="Yamamoto S."/>
            <person name="Yamamoto S."/>
            <person name="Yokoyama T."/>
            <person name="Akutsu T."/>
            <person name="Nakamura Y."/>
            <person name="Nakahira-Yanaka Y."/>
            <person name="Takada Hoshino Y."/>
            <person name="Hirakawa H."/>
            <person name="Mitsui H."/>
            <person name="Terasawa K."/>
            <person name="Itakura M."/>
            <person name="Sato S."/>
            <person name="Ikeda-Ohtsubo W."/>
            <person name="Sakakura N."/>
            <person name="Kaminuma E."/>
            <person name="Minamisawa K."/>
        </authorList>
    </citation>
    <scope>NUCLEOTIDE SEQUENCE [LARGE SCALE GENOMIC DNA]</scope>
    <source>
        <strain evidence="2 3">S23321</strain>
    </source>
</reference>
<keyword evidence="3" id="KW-1185">Reference proteome</keyword>
<dbReference type="RefSeq" id="WP_015685605.1">
    <property type="nucleotide sequence ID" value="NC_017082.1"/>
</dbReference>
<dbReference type="AlphaFoldDB" id="A0AAI8MA47"/>
<feature type="transmembrane region" description="Helical" evidence="1">
    <location>
        <begin position="24"/>
        <end position="44"/>
    </location>
</feature>
<organism evidence="2 3">
    <name type="scientific">Bradyrhizobium cosmicum</name>
    <dbReference type="NCBI Taxonomy" id="1404864"/>
    <lineage>
        <taxon>Bacteria</taxon>
        <taxon>Pseudomonadati</taxon>
        <taxon>Pseudomonadota</taxon>
        <taxon>Alphaproteobacteria</taxon>
        <taxon>Hyphomicrobiales</taxon>
        <taxon>Nitrobacteraceae</taxon>
        <taxon>Bradyrhizobium</taxon>
    </lineage>
</organism>
<gene>
    <name evidence="2" type="ORF">S23_30970</name>
</gene>
<evidence type="ECO:0000256" key="1">
    <source>
        <dbReference type="SAM" id="Phobius"/>
    </source>
</evidence>
<dbReference type="Pfam" id="PF20587">
    <property type="entry name" value="DUF6789"/>
    <property type="match status" value="1"/>
</dbReference>
<protein>
    <submittedName>
        <fullName evidence="2">Uncharacterized protein</fullName>
    </submittedName>
</protein>
<feature type="transmembrane region" description="Helical" evidence="1">
    <location>
        <begin position="141"/>
        <end position="165"/>
    </location>
</feature>
<feature type="transmembrane region" description="Helical" evidence="1">
    <location>
        <begin position="112"/>
        <end position="135"/>
    </location>
</feature>
<keyword evidence="1" id="KW-0812">Transmembrane</keyword>
<name>A0AAI8MA47_9BRAD</name>
<evidence type="ECO:0000313" key="3">
    <source>
        <dbReference type="Proteomes" id="UP000007886"/>
    </source>
</evidence>
<dbReference type="InterPro" id="IPR046739">
    <property type="entry name" value="DUF6789"/>
</dbReference>
<feature type="transmembrane region" description="Helical" evidence="1">
    <location>
        <begin position="75"/>
        <end position="100"/>
    </location>
</feature>
<proteinExistence type="predicted"/>
<keyword evidence="1" id="KW-1133">Transmembrane helix</keyword>